<protein>
    <recommendedName>
        <fullName evidence="8">Membrane insertase YidC/Oxa/ALB C-terminal domain-containing protein</fullName>
    </recommendedName>
</protein>
<organism evidence="9 10">
    <name type="scientific">Prototheca wickerhamii</name>
    <dbReference type="NCBI Taxonomy" id="3111"/>
    <lineage>
        <taxon>Eukaryota</taxon>
        <taxon>Viridiplantae</taxon>
        <taxon>Chlorophyta</taxon>
        <taxon>core chlorophytes</taxon>
        <taxon>Trebouxiophyceae</taxon>
        <taxon>Chlorellales</taxon>
        <taxon>Chlorellaceae</taxon>
        <taxon>Prototheca</taxon>
    </lineage>
</organism>
<evidence type="ECO:0000256" key="3">
    <source>
        <dbReference type="ARBA" id="ARBA00022692"/>
    </source>
</evidence>
<feature type="compositionally biased region" description="Pro residues" evidence="7">
    <location>
        <begin position="347"/>
        <end position="358"/>
    </location>
</feature>
<evidence type="ECO:0000313" key="10">
    <source>
        <dbReference type="Proteomes" id="UP001255856"/>
    </source>
</evidence>
<evidence type="ECO:0000313" key="9">
    <source>
        <dbReference type="EMBL" id="KAK2076054.1"/>
    </source>
</evidence>
<name>A0AAD9IDH8_PROWI</name>
<dbReference type="EMBL" id="JASFZW010000012">
    <property type="protein sequence ID" value="KAK2076054.1"/>
    <property type="molecule type" value="Genomic_DNA"/>
</dbReference>
<evidence type="ECO:0000256" key="6">
    <source>
        <dbReference type="RuleBase" id="RU003945"/>
    </source>
</evidence>
<dbReference type="GO" id="GO:0032977">
    <property type="term" value="F:membrane insertase activity"/>
    <property type="evidence" value="ECO:0007669"/>
    <property type="project" value="InterPro"/>
</dbReference>
<evidence type="ECO:0000256" key="4">
    <source>
        <dbReference type="ARBA" id="ARBA00022989"/>
    </source>
</evidence>
<keyword evidence="4" id="KW-1133">Transmembrane helix</keyword>
<accession>A0AAD9IDH8</accession>
<dbReference type="AlphaFoldDB" id="A0AAD9IDH8"/>
<gene>
    <name evidence="9" type="ORF">QBZ16_001390</name>
</gene>
<feature type="region of interest" description="Disordered" evidence="7">
    <location>
        <begin position="335"/>
        <end position="393"/>
    </location>
</feature>
<comment type="similarity">
    <text evidence="6">Belongs to the OXA1/ALB3/YidC family.</text>
</comment>
<dbReference type="Pfam" id="PF02096">
    <property type="entry name" value="60KD_IMP"/>
    <property type="match status" value="1"/>
</dbReference>
<keyword evidence="10" id="KW-1185">Reference proteome</keyword>
<keyword evidence="3 6" id="KW-0812">Transmembrane</keyword>
<reference evidence="9" key="1">
    <citation type="submission" date="2021-01" db="EMBL/GenBank/DDBJ databases">
        <authorList>
            <person name="Eckstrom K.M.E."/>
        </authorList>
    </citation>
    <scope>NUCLEOTIDE SEQUENCE</scope>
    <source>
        <strain evidence="9">UVCC 0001</strain>
    </source>
</reference>
<evidence type="ECO:0000256" key="7">
    <source>
        <dbReference type="SAM" id="MobiDB-lite"/>
    </source>
</evidence>
<sequence length="393" mass="42053">MRRATVLASRVLAQGSSLPAVGPCSGASSFVIPPFAAQQASISGARAFSLWGSRKQEEDAPVEQVAEPPVEAVVPAPEPALDPETLVQAAALSDAAALTQAVDGVWAPIRPVAWLVQAIHESLGGPWWQTILVATVAQRAVLVPVTIFQTIHSHRLHQAKPDIMAMQALVAEETARGIQTPPMQQAQRIQNVYKAHGTGPLKVIAGMAAQMPIAIGAFTTLRHLAAANVPSYVEGGVLWFPDLSQPDPYFVLPFLISASFATALKFGMDGVPRQDQSEQGAAVRAFMRWFPWIMGPFTAYLSSGMQLSFVVSNLISLAQSQILRRSAVRALMGLPPIPRARPRPPSRPRPCAPRPSAAPPVSMRGARPAPPQPIQPEALQLKGGPQRKRGSRK</sequence>
<evidence type="ECO:0000256" key="5">
    <source>
        <dbReference type="ARBA" id="ARBA00023136"/>
    </source>
</evidence>
<comment type="subcellular location">
    <subcellularLocation>
        <location evidence="1 6">Membrane</location>
        <topology evidence="1 6">Multi-pass membrane protein</topology>
    </subcellularLocation>
</comment>
<comment type="similarity">
    <text evidence="2">Belongs to the OXA1/ALB3/YidC (TC 2.A.9.2) family.</text>
</comment>
<dbReference type="PANTHER" id="PTHR12428">
    <property type="entry name" value="OXA1"/>
    <property type="match status" value="1"/>
</dbReference>
<dbReference type="InterPro" id="IPR001708">
    <property type="entry name" value="YidC/ALB3/OXA1/COX18"/>
</dbReference>
<feature type="domain" description="Membrane insertase YidC/Oxa/ALB C-terminal" evidence="8">
    <location>
        <begin position="127"/>
        <end position="324"/>
    </location>
</feature>
<keyword evidence="5" id="KW-0472">Membrane</keyword>
<dbReference type="GO" id="GO:0032979">
    <property type="term" value="P:protein insertion into mitochondrial inner membrane from matrix"/>
    <property type="evidence" value="ECO:0007669"/>
    <property type="project" value="TreeGrafter"/>
</dbReference>
<dbReference type="GO" id="GO:0005743">
    <property type="term" value="C:mitochondrial inner membrane"/>
    <property type="evidence" value="ECO:0007669"/>
    <property type="project" value="TreeGrafter"/>
</dbReference>
<proteinExistence type="inferred from homology"/>
<dbReference type="CDD" id="cd20069">
    <property type="entry name" value="5TM_Oxa1-like"/>
    <property type="match status" value="1"/>
</dbReference>
<comment type="caution">
    <text evidence="9">The sequence shown here is derived from an EMBL/GenBank/DDBJ whole genome shotgun (WGS) entry which is preliminary data.</text>
</comment>
<dbReference type="Proteomes" id="UP001255856">
    <property type="component" value="Unassembled WGS sequence"/>
</dbReference>
<dbReference type="InterPro" id="IPR028055">
    <property type="entry name" value="YidC/Oxa/ALB_C"/>
</dbReference>
<evidence type="ECO:0000259" key="8">
    <source>
        <dbReference type="Pfam" id="PF02096"/>
    </source>
</evidence>
<dbReference type="PANTHER" id="PTHR12428:SF65">
    <property type="entry name" value="CYTOCHROME C OXIDASE ASSEMBLY PROTEIN COX18, MITOCHONDRIAL"/>
    <property type="match status" value="1"/>
</dbReference>
<evidence type="ECO:0000256" key="2">
    <source>
        <dbReference type="ARBA" id="ARBA00010583"/>
    </source>
</evidence>
<evidence type="ECO:0000256" key="1">
    <source>
        <dbReference type="ARBA" id="ARBA00004141"/>
    </source>
</evidence>